<evidence type="ECO:0000313" key="2">
    <source>
        <dbReference type="EMBL" id="KAA6359076.1"/>
    </source>
</evidence>
<sequence length="128" mass="14389">MNNHINEEEDRQAQIIRSGSGMCLNSIQEYGDESTQSELVSSEYAVVLVLQVSTAGGDGEQKQRGIQNELYHISEFIKSLHQGRQTNEINPGPSFPQQIRLSRRSDEQIEEEGGNEEIEAQLINKELS</sequence>
<accession>A0A5J4TKQ9</accession>
<reference evidence="2 3" key="1">
    <citation type="submission" date="2019-03" db="EMBL/GenBank/DDBJ databases">
        <title>Single cell metagenomics reveals metabolic interactions within the superorganism composed of flagellate Streblomastix strix and complex community of Bacteroidetes bacteria on its surface.</title>
        <authorList>
            <person name="Treitli S.C."/>
            <person name="Kolisko M."/>
            <person name="Husnik F."/>
            <person name="Keeling P."/>
            <person name="Hampl V."/>
        </authorList>
    </citation>
    <scope>NUCLEOTIDE SEQUENCE [LARGE SCALE GENOMIC DNA]</scope>
    <source>
        <strain evidence="2">ST1C</strain>
    </source>
</reference>
<evidence type="ECO:0000256" key="1">
    <source>
        <dbReference type="SAM" id="MobiDB-lite"/>
    </source>
</evidence>
<evidence type="ECO:0000313" key="3">
    <source>
        <dbReference type="Proteomes" id="UP000324800"/>
    </source>
</evidence>
<feature type="region of interest" description="Disordered" evidence="1">
    <location>
        <begin position="108"/>
        <end position="128"/>
    </location>
</feature>
<feature type="compositionally biased region" description="Acidic residues" evidence="1">
    <location>
        <begin position="108"/>
        <end position="119"/>
    </location>
</feature>
<dbReference type="AlphaFoldDB" id="A0A5J4TKQ9"/>
<organism evidence="2 3">
    <name type="scientific">Streblomastix strix</name>
    <dbReference type="NCBI Taxonomy" id="222440"/>
    <lineage>
        <taxon>Eukaryota</taxon>
        <taxon>Metamonada</taxon>
        <taxon>Preaxostyla</taxon>
        <taxon>Oxymonadida</taxon>
        <taxon>Streblomastigidae</taxon>
        <taxon>Streblomastix</taxon>
    </lineage>
</organism>
<feature type="non-terminal residue" evidence="2">
    <location>
        <position position="128"/>
    </location>
</feature>
<protein>
    <submittedName>
        <fullName evidence="2">Uncharacterized protein</fullName>
    </submittedName>
</protein>
<gene>
    <name evidence="2" type="ORF">EZS28_045397</name>
</gene>
<dbReference type="Proteomes" id="UP000324800">
    <property type="component" value="Unassembled WGS sequence"/>
</dbReference>
<dbReference type="EMBL" id="SNRW01028942">
    <property type="protein sequence ID" value="KAA6359076.1"/>
    <property type="molecule type" value="Genomic_DNA"/>
</dbReference>
<proteinExistence type="predicted"/>
<name>A0A5J4TKQ9_9EUKA</name>
<comment type="caution">
    <text evidence="2">The sequence shown here is derived from an EMBL/GenBank/DDBJ whole genome shotgun (WGS) entry which is preliminary data.</text>
</comment>